<feature type="compositionally biased region" description="Low complexity" evidence="1">
    <location>
        <begin position="820"/>
        <end position="830"/>
    </location>
</feature>
<dbReference type="GeneID" id="93647821"/>
<evidence type="ECO:0000313" key="4">
    <source>
        <dbReference type="Proteomes" id="UP000185944"/>
    </source>
</evidence>
<dbReference type="VEuPathDB" id="MicrosporidiaDB:NEDG_01471"/>
<feature type="compositionally biased region" description="Polar residues" evidence="1">
    <location>
        <begin position="679"/>
        <end position="706"/>
    </location>
</feature>
<dbReference type="OrthoDB" id="1394818at2759"/>
<sequence>MLGRIVILSIVQMLVRCTEVVPSRLERSGYSLANTSFLNHGWLTSEVLNSLLLSECAWLRNQKMTVFPLPSYKKMSRLKYLYLDDNDIEKIPHDLAEYYPHLEVLSLKNNIVVFCRNKNLVHPNLKELYITTLEITNDPLRIYRYDELGSRILSSTFNLPKLKILEIAGSWWDFNTLAPGVFKHLVSLESFKLTPLVYSDAVLLAIFGSMKKLVCISIAFLDCGSMDPPIFNAAPFAVPIGTLKKLSLKSTGVEIGQKLFKVMLEMFKATDVLVIEELSIRGIALKSLSHAVQYHIAQDMPHLRVLVIDVIDSYYLGVSIGFGAVSELHIYSLGPKPVELLPNSLHGLKSPRNLKVFSFDGGLANAAKETLTMLAGVVEELGLSIAPDSPTEMIRQTLLVHSTESACQVSVLSLLVRSLKEVTALFKSSSNSTIKDLHFTFDVDSDLDWTEPVDLRTCTKLETVAVKDTQRYKTNCTTLVDFWVARGPIPLSIYVRNTSMFSPVAQGLINGALEAKRLLSVHFDACTDWVPGFSFLNPAQIVKISITNCPKLENLPVMVSTVISAPDTSLVELELKNNALYYLFNSHVKIMKESPTLKKVSLDGNAFYTNSSPVMLGWSNIYRLLRDKKAPETAKQPEPVSRLSWHYIDFPYLEPTLSITPPPKAITPPPKAITPPVGISQTTPNTPLHSMSPSRSATPPHKTNTPFPRLSLETSDEEDGDLAKNMGREPLASLGEALPVNVLASELDDVSILDDGTPDTPSEDPGPACTSSFSFSQKPENMDVDAPCPVSSAAEHISTAMVVLSEPLLDEASYGTVTPILPSSPLLQQDPLDKNEQPPKRPDLARPSPNTTTDLIADMEGALSPKDEQPSAMLPYPPRAPLAVEESDLASPTLPPNFTDEHESESELESISSMSTQDSGPYLQPNTPRTNPKHASDHTEESGESSSHTSPRKQNEDSRVAKLVKVFSSIGSKQSKSSSSSSSPSGKSRPEPVPNPPKARNRAPSAKPKSSRPQQQALSLRAPPTHLSVLRRSVADLPIAPPVPTTLKPAEQLPPAPAPAPQLGARISYAEVVKTSRTSSHQSQA</sequence>
<reference evidence="3 4" key="1">
    <citation type="submission" date="2016-02" db="EMBL/GenBank/DDBJ databases">
        <title>Discovery of a natural microsporidian pathogen with a broad tissue tropism in Caenorhabditis elegans.</title>
        <authorList>
            <person name="Luallen R.J."/>
            <person name="Reinke A.W."/>
            <person name="Tong L."/>
            <person name="Botts M.R."/>
            <person name="Felix M.-A."/>
            <person name="Troemel E.R."/>
        </authorList>
    </citation>
    <scope>NUCLEOTIDE SEQUENCE [LARGE SCALE GENOMIC DNA]</scope>
    <source>
        <strain evidence="3 4">JUm2807</strain>
    </source>
</reference>
<dbReference type="Proteomes" id="UP000185944">
    <property type="component" value="Unassembled WGS sequence"/>
</dbReference>
<dbReference type="Gene3D" id="3.80.10.10">
    <property type="entry name" value="Ribonuclease Inhibitor"/>
    <property type="match status" value="1"/>
</dbReference>
<organism evidence="3 4">
    <name type="scientific">Nematocida displodere</name>
    <dbReference type="NCBI Taxonomy" id="1805483"/>
    <lineage>
        <taxon>Eukaryota</taxon>
        <taxon>Fungi</taxon>
        <taxon>Fungi incertae sedis</taxon>
        <taxon>Microsporidia</taxon>
        <taxon>Nematocida</taxon>
    </lineage>
</organism>
<dbReference type="AlphaFoldDB" id="A0A177ED96"/>
<dbReference type="PROSITE" id="PS51450">
    <property type="entry name" value="LRR"/>
    <property type="match status" value="1"/>
</dbReference>
<feature type="compositionally biased region" description="Low complexity" evidence="1">
    <location>
        <begin position="968"/>
        <end position="987"/>
    </location>
</feature>
<evidence type="ECO:0000313" key="3">
    <source>
        <dbReference type="EMBL" id="OAG29924.1"/>
    </source>
</evidence>
<feature type="region of interest" description="Disordered" evidence="1">
    <location>
        <begin position="820"/>
        <end position="1062"/>
    </location>
</feature>
<dbReference type="EMBL" id="LTDL01000038">
    <property type="protein sequence ID" value="OAG29924.1"/>
    <property type="molecule type" value="Genomic_DNA"/>
</dbReference>
<name>A0A177ED96_9MICR</name>
<dbReference type="InterPro" id="IPR001611">
    <property type="entry name" value="Leu-rich_rpt"/>
</dbReference>
<feature type="region of interest" description="Disordered" evidence="1">
    <location>
        <begin position="751"/>
        <end position="781"/>
    </location>
</feature>
<evidence type="ECO:0000256" key="1">
    <source>
        <dbReference type="SAM" id="MobiDB-lite"/>
    </source>
</evidence>
<feature type="region of interest" description="Disordered" evidence="1">
    <location>
        <begin position="662"/>
        <end position="725"/>
    </location>
</feature>
<comment type="caution">
    <text evidence="3">The sequence shown here is derived from an EMBL/GenBank/DDBJ whole genome shotgun (WGS) entry which is preliminary data.</text>
</comment>
<feature type="chain" id="PRO_5008060278" evidence="2">
    <location>
        <begin position="18"/>
        <end position="1085"/>
    </location>
</feature>
<protein>
    <submittedName>
        <fullName evidence="3">Uncharacterized protein</fullName>
    </submittedName>
</protein>
<feature type="signal peptide" evidence="2">
    <location>
        <begin position="1"/>
        <end position="17"/>
    </location>
</feature>
<feature type="compositionally biased region" description="Basic and acidic residues" evidence="1">
    <location>
        <begin position="831"/>
        <end position="844"/>
    </location>
</feature>
<dbReference type="InterPro" id="IPR032675">
    <property type="entry name" value="LRR_dom_sf"/>
</dbReference>
<feature type="compositionally biased region" description="Pro residues" evidence="1">
    <location>
        <begin position="662"/>
        <end position="673"/>
    </location>
</feature>
<dbReference type="RefSeq" id="XP_067544476.1">
    <property type="nucleotide sequence ID" value="XM_067688889.1"/>
</dbReference>
<keyword evidence="2" id="KW-0732">Signal</keyword>
<proteinExistence type="predicted"/>
<feature type="compositionally biased region" description="Polar residues" evidence="1">
    <location>
        <begin position="769"/>
        <end position="779"/>
    </location>
</feature>
<evidence type="ECO:0000256" key="2">
    <source>
        <dbReference type="SAM" id="SignalP"/>
    </source>
</evidence>
<accession>A0A177ED96</accession>
<keyword evidence="4" id="KW-1185">Reference proteome</keyword>
<dbReference type="SUPFAM" id="SSF52047">
    <property type="entry name" value="RNI-like"/>
    <property type="match status" value="1"/>
</dbReference>
<gene>
    <name evidence="3" type="ORF">NEDG_01471</name>
</gene>
<feature type="compositionally biased region" description="Polar residues" evidence="1">
    <location>
        <begin position="916"/>
        <end position="930"/>
    </location>
</feature>